<feature type="region of interest" description="Disordered" evidence="13">
    <location>
        <begin position="708"/>
        <end position="732"/>
    </location>
</feature>
<dbReference type="Gene3D" id="2.170.150.20">
    <property type="entry name" value="Peptide methionine sulfoxide reductase"/>
    <property type="match status" value="1"/>
</dbReference>
<evidence type="ECO:0000256" key="12">
    <source>
        <dbReference type="ARBA" id="ARBA00046796"/>
    </source>
</evidence>
<comment type="similarity">
    <text evidence="3">Belongs to the CRBN family.</text>
</comment>
<evidence type="ECO:0000256" key="4">
    <source>
        <dbReference type="ARBA" id="ARBA00014394"/>
    </source>
</evidence>
<evidence type="ECO:0000256" key="13">
    <source>
        <dbReference type="SAM" id="MobiDB-lite"/>
    </source>
</evidence>
<keyword evidence="9" id="KW-0539">Nucleus</keyword>
<comment type="subcellular location">
    <subcellularLocation>
        <location evidence="1">Nucleus</location>
    </subcellularLocation>
</comment>
<dbReference type="InterPro" id="IPR004910">
    <property type="entry name" value="Yippee/Mis18/Cereblon"/>
</dbReference>
<dbReference type="InterPro" id="IPR034750">
    <property type="entry name" value="CULT"/>
</dbReference>
<evidence type="ECO:0000313" key="17">
    <source>
        <dbReference type="Proteomes" id="UP000069940"/>
    </source>
</evidence>
<feature type="compositionally biased region" description="Low complexity" evidence="13">
    <location>
        <begin position="41"/>
        <end position="51"/>
    </location>
</feature>
<comment type="function">
    <text evidence="11">Substrate recognition component of a DCX (DDB1-CUL4-X-box) E3 protein ligase complex that mediates the ubiquitination and subsequent proteasomal degradation of target proteins. Has an essential role in mediating growth by negatively regulating insulin signaling. It also has a role in maintaining presynaptic function in the neuromuscular junction synapses of third-instar larvae.</text>
</comment>
<evidence type="ECO:0000313" key="16">
    <source>
        <dbReference type="EnsemblMetazoa" id="AALFPA23_013904.P20178"/>
    </source>
</evidence>
<evidence type="ECO:0000256" key="5">
    <source>
        <dbReference type="ARBA" id="ARBA00022723"/>
    </source>
</evidence>
<evidence type="ECO:0000256" key="9">
    <source>
        <dbReference type="ARBA" id="ARBA00023242"/>
    </source>
</evidence>
<evidence type="ECO:0000256" key="1">
    <source>
        <dbReference type="ARBA" id="ARBA00004123"/>
    </source>
</evidence>
<feature type="compositionally biased region" description="Acidic residues" evidence="13">
    <location>
        <begin position="709"/>
        <end position="726"/>
    </location>
</feature>
<evidence type="ECO:0000256" key="10">
    <source>
        <dbReference type="ARBA" id="ARBA00030079"/>
    </source>
</evidence>
<dbReference type="Pfam" id="PF03226">
    <property type="entry name" value="Yippee-Mis18"/>
    <property type="match status" value="1"/>
</dbReference>
<accession>A0ABM1Z0S2</accession>
<dbReference type="Gene3D" id="1.20.58.1480">
    <property type="match status" value="1"/>
</dbReference>
<feature type="region of interest" description="Disordered" evidence="13">
    <location>
        <begin position="595"/>
        <end position="669"/>
    </location>
</feature>
<evidence type="ECO:0000256" key="7">
    <source>
        <dbReference type="ARBA" id="ARBA00022833"/>
    </source>
</evidence>
<dbReference type="InterPro" id="IPR015947">
    <property type="entry name" value="PUA-like_sf"/>
</dbReference>
<proteinExistence type="inferred from homology"/>
<keyword evidence="17" id="KW-1185">Reference proteome</keyword>
<keyword evidence="6" id="KW-0833">Ubl conjugation pathway</keyword>
<dbReference type="EnsemblMetazoa" id="AALFPA23_013904.R20178">
    <property type="protein sequence ID" value="AALFPA23_013904.P20178"/>
    <property type="gene ID" value="AALFPA23_013904"/>
</dbReference>
<feature type="compositionally biased region" description="Polar residues" evidence="13">
    <location>
        <begin position="595"/>
        <end position="604"/>
    </location>
</feature>
<dbReference type="PROSITE" id="PS51787">
    <property type="entry name" value="LON_N"/>
    <property type="match status" value="1"/>
</dbReference>
<feature type="region of interest" description="Disordered" evidence="13">
    <location>
        <begin position="1"/>
        <end position="226"/>
    </location>
</feature>
<evidence type="ECO:0000256" key="8">
    <source>
        <dbReference type="ARBA" id="ARBA00022843"/>
    </source>
</evidence>
<dbReference type="GeneID" id="109424846"/>
<evidence type="ECO:0000256" key="2">
    <source>
        <dbReference type="ARBA" id="ARBA00004906"/>
    </source>
</evidence>
<name>A0ABM1Z0S2_AEDAL</name>
<evidence type="ECO:0000259" key="14">
    <source>
        <dbReference type="PROSITE" id="PS51787"/>
    </source>
</evidence>
<feature type="domain" description="Lon N-terminal" evidence="14">
    <location>
        <begin position="277"/>
        <end position="487"/>
    </location>
</feature>
<evidence type="ECO:0000259" key="15">
    <source>
        <dbReference type="PROSITE" id="PS51788"/>
    </source>
</evidence>
<feature type="compositionally biased region" description="Acidic residues" evidence="13">
    <location>
        <begin position="657"/>
        <end position="669"/>
    </location>
</feature>
<dbReference type="InterPro" id="IPR003111">
    <property type="entry name" value="Lon_prtase_N"/>
</dbReference>
<dbReference type="RefSeq" id="XP_019555589.3">
    <property type="nucleotide sequence ID" value="XM_019700044.3"/>
</dbReference>
<feature type="compositionally biased region" description="Basic residues" evidence="13">
    <location>
        <begin position="633"/>
        <end position="647"/>
    </location>
</feature>
<keyword evidence="5" id="KW-0479">Metal-binding</keyword>
<reference evidence="17" key="1">
    <citation type="journal article" date="2015" name="Proc. Natl. Acad. Sci. U.S.A.">
        <title>Genome sequence of the Asian Tiger mosquito, Aedes albopictus, reveals insights into its biology, genetics, and evolution.</title>
        <authorList>
            <person name="Chen X.G."/>
            <person name="Jiang X."/>
            <person name="Gu J."/>
            <person name="Xu M."/>
            <person name="Wu Y."/>
            <person name="Deng Y."/>
            <person name="Zhang C."/>
            <person name="Bonizzoni M."/>
            <person name="Dermauw W."/>
            <person name="Vontas J."/>
            <person name="Armbruster P."/>
            <person name="Huang X."/>
            <person name="Yang Y."/>
            <person name="Zhang H."/>
            <person name="He W."/>
            <person name="Peng H."/>
            <person name="Liu Y."/>
            <person name="Wu K."/>
            <person name="Chen J."/>
            <person name="Lirakis M."/>
            <person name="Topalis P."/>
            <person name="Van Leeuwen T."/>
            <person name="Hall A.B."/>
            <person name="Jiang X."/>
            <person name="Thorpe C."/>
            <person name="Mueller R.L."/>
            <person name="Sun C."/>
            <person name="Waterhouse R.M."/>
            <person name="Yan G."/>
            <person name="Tu Z.J."/>
            <person name="Fang X."/>
            <person name="James A.A."/>
        </authorList>
    </citation>
    <scope>NUCLEOTIDE SEQUENCE [LARGE SCALE GENOMIC DNA]</scope>
    <source>
        <strain evidence="17">Foshan</strain>
    </source>
</reference>
<dbReference type="PROSITE" id="PS51788">
    <property type="entry name" value="CULT"/>
    <property type="match status" value="1"/>
</dbReference>
<reference evidence="16" key="2">
    <citation type="submission" date="2025-05" db="UniProtKB">
        <authorList>
            <consortium name="EnsemblMetazoa"/>
        </authorList>
    </citation>
    <scope>IDENTIFICATION</scope>
    <source>
        <strain evidence="16">Foshan</strain>
    </source>
</reference>
<protein>
    <recommendedName>
        <fullName evidence="4">Protein cereblon</fullName>
    </recommendedName>
    <alternativeName>
        <fullName evidence="10">Protein ohgata</fullName>
    </alternativeName>
</protein>
<dbReference type="SUPFAM" id="SSF88697">
    <property type="entry name" value="PUA domain-like"/>
    <property type="match status" value="1"/>
</dbReference>
<feature type="domain" description="CULT" evidence="15">
    <location>
        <begin position="486"/>
        <end position="595"/>
    </location>
</feature>
<sequence length="732" mass="82356">MENDDPVEERSEEASNRVVTSAAAERNEGNSEAAADVLRNAPSPAAVPVAAQQDGDGNGQPHPEERAWDVEDLEAAVQDADSDDTRPWGDESPPNSDPAGSWGRESPEAVAPWGDESPAADDARPWGEESPPNVEPGAPWGYEEDMADAVVQEDFVPWGEEDRVEDGQDAIIVPWGDESPQSPEPAAAQDGDSDVSIVDGGAESSSENGMDRSSNSSENGLDDSDADRLFDDYIQNREQQQDAEIYNTELPTEHAYLGKLERVEGVDYLEPGKTYCLPVYSHHSIVFPGEVVPMILNAASLNYEDQSDGVKFGLLFRTTFPNNYIYGVTCQVFERGEQDLNGSIILKTVAQQRFHVVRQVPNRRAEVKILPEIILPDPLLSSCSNLMKRHAVSNSKKYSHRFKSFVSHAMTWPKFVYDFYGTEDVLTKVDRYLAFLKITSVPSDPVKLSFWLARNIPIDERDRKLIYQADAVISRMLIINKSLDHMCYFLCKRCDNEIGSYNDIFAMNKQGVQTSYCNPSGYVHETLTIYKTKENSTFTVDRPSTEFSWFPGYSWQITLCCNCRQHLGWKFVATKNNYLPKSFYGLSGNNIKVKSVNEPSTSRRAGTDRAQTPAVDSEEAEDQRQMQLQQQQRVRRIQQLRRQQRRQQRMDQGEVVANEDEDDDDDISDDDLVYEVIDFGRQNRAAININANADAAVQANAPVLMLERIDDEETEEGADDEEDEDRFQDARE</sequence>
<keyword evidence="8" id="KW-0832">Ubl conjugation</keyword>
<dbReference type="Proteomes" id="UP000069940">
    <property type="component" value="Unassembled WGS sequence"/>
</dbReference>
<dbReference type="CDD" id="cd15777">
    <property type="entry name" value="CRBN_C_like"/>
    <property type="match status" value="1"/>
</dbReference>
<feature type="compositionally biased region" description="Polar residues" evidence="13">
    <location>
        <begin position="203"/>
        <end position="219"/>
    </location>
</feature>
<keyword evidence="7" id="KW-0862">Zinc</keyword>
<organism evidence="16 17">
    <name type="scientific">Aedes albopictus</name>
    <name type="common">Asian tiger mosquito</name>
    <name type="synonym">Stegomyia albopicta</name>
    <dbReference type="NCBI Taxonomy" id="7160"/>
    <lineage>
        <taxon>Eukaryota</taxon>
        <taxon>Metazoa</taxon>
        <taxon>Ecdysozoa</taxon>
        <taxon>Arthropoda</taxon>
        <taxon>Hexapoda</taxon>
        <taxon>Insecta</taxon>
        <taxon>Pterygota</taxon>
        <taxon>Neoptera</taxon>
        <taxon>Endopterygota</taxon>
        <taxon>Diptera</taxon>
        <taxon>Nematocera</taxon>
        <taxon>Culicoidea</taxon>
        <taxon>Culicidae</taxon>
        <taxon>Culicinae</taxon>
        <taxon>Aedini</taxon>
        <taxon>Aedes</taxon>
        <taxon>Stegomyia</taxon>
    </lineage>
</organism>
<evidence type="ECO:0000256" key="11">
    <source>
        <dbReference type="ARBA" id="ARBA00046075"/>
    </source>
</evidence>
<evidence type="ECO:0000256" key="3">
    <source>
        <dbReference type="ARBA" id="ARBA00005293"/>
    </source>
</evidence>
<comment type="pathway">
    <text evidence="2">Protein modification; protein ubiquitination.</text>
</comment>
<comment type="subunit">
    <text evidence="12">Likely a component of a DCX (DDB1-CUL4-X-box) protein ligase complex. May interact with pic/DDB1.</text>
</comment>
<evidence type="ECO:0000256" key="6">
    <source>
        <dbReference type="ARBA" id="ARBA00022786"/>
    </source>
</evidence>